<proteinExistence type="predicted"/>
<dbReference type="OrthoDB" id="7643562at2759"/>
<name>A0A9N9XQG7_PHYSR</name>
<dbReference type="Proteomes" id="UP001153712">
    <property type="component" value="Chromosome 6"/>
</dbReference>
<sequence>MVLSYANKGMISKAFVLVFFTPFIHGARLVKTEIPESTTLKLNETTETTEKTATEATAPSTEAFVNFSAPELSSEEAYASERNACYQCQYEQQFENTVFKMLYNHSELKNAAVDACSRCREADDFSNNRKSLGCVCGIYTVPSASFKDVPLRTKMYHNVTCHEQVPFEEACKKICILGALSYNELEPITLCFHLTEATNVKAYVQSKSCRGDDEWTFTGLISPNSICCDQGMPIRC</sequence>
<evidence type="ECO:0000313" key="2">
    <source>
        <dbReference type="Proteomes" id="UP001153712"/>
    </source>
</evidence>
<protein>
    <submittedName>
        <fullName evidence="1">Uncharacterized protein</fullName>
    </submittedName>
</protein>
<dbReference type="AlphaFoldDB" id="A0A9N9XQG7"/>
<organism evidence="1 2">
    <name type="scientific">Phyllotreta striolata</name>
    <name type="common">Striped flea beetle</name>
    <name type="synonym">Crioceris striolata</name>
    <dbReference type="NCBI Taxonomy" id="444603"/>
    <lineage>
        <taxon>Eukaryota</taxon>
        <taxon>Metazoa</taxon>
        <taxon>Ecdysozoa</taxon>
        <taxon>Arthropoda</taxon>
        <taxon>Hexapoda</taxon>
        <taxon>Insecta</taxon>
        <taxon>Pterygota</taxon>
        <taxon>Neoptera</taxon>
        <taxon>Endopterygota</taxon>
        <taxon>Coleoptera</taxon>
        <taxon>Polyphaga</taxon>
        <taxon>Cucujiformia</taxon>
        <taxon>Chrysomeloidea</taxon>
        <taxon>Chrysomelidae</taxon>
        <taxon>Galerucinae</taxon>
        <taxon>Alticini</taxon>
        <taxon>Phyllotreta</taxon>
    </lineage>
</organism>
<accession>A0A9N9XQG7</accession>
<keyword evidence="2" id="KW-1185">Reference proteome</keyword>
<gene>
    <name evidence="1" type="ORF">PHYEVI_LOCUS9725</name>
</gene>
<dbReference type="EMBL" id="OU900099">
    <property type="protein sequence ID" value="CAG9863435.1"/>
    <property type="molecule type" value="Genomic_DNA"/>
</dbReference>
<reference evidence="1" key="1">
    <citation type="submission" date="2022-01" db="EMBL/GenBank/DDBJ databases">
        <authorList>
            <person name="King R."/>
        </authorList>
    </citation>
    <scope>NUCLEOTIDE SEQUENCE</scope>
</reference>
<evidence type="ECO:0000313" key="1">
    <source>
        <dbReference type="EMBL" id="CAG9863435.1"/>
    </source>
</evidence>